<feature type="domain" description="C2H2-type" evidence="10">
    <location>
        <begin position="193"/>
        <end position="220"/>
    </location>
</feature>
<dbReference type="Pfam" id="PF00096">
    <property type="entry name" value="zf-C2H2"/>
    <property type="match status" value="3"/>
</dbReference>
<feature type="domain" description="C2H2-type" evidence="10">
    <location>
        <begin position="156"/>
        <end position="183"/>
    </location>
</feature>
<feature type="region of interest" description="Disordered" evidence="8">
    <location>
        <begin position="34"/>
        <end position="63"/>
    </location>
</feature>
<evidence type="ECO:0000256" key="2">
    <source>
        <dbReference type="ARBA" id="ARBA00022723"/>
    </source>
</evidence>
<dbReference type="FunFam" id="3.30.160.60:FF:000125">
    <property type="entry name" value="Putative zinc finger protein 143"/>
    <property type="match status" value="1"/>
</dbReference>
<dbReference type="WBParaSite" id="jg26355.2">
    <property type="protein sequence ID" value="jg26355.2"/>
    <property type="gene ID" value="jg26355"/>
</dbReference>
<protein>
    <submittedName>
        <fullName evidence="12">C2H2-type domain-containing protein</fullName>
    </submittedName>
</protein>
<keyword evidence="2" id="KW-0479">Metal-binding</keyword>
<dbReference type="AlphaFoldDB" id="A0A915E6R4"/>
<evidence type="ECO:0000256" key="7">
    <source>
        <dbReference type="PROSITE-ProRule" id="PRU00042"/>
    </source>
</evidence>
<dbReference type="Proteomes" id="UP000887574">
    <property type="component" value="Unplaced"/>
</dbReference>
<reference evidence="12" key="1">
    <citation type="submission" date="2022-11" db="UniProtKB">
        <authorList>
            <consortium name="WormBaseParasite"/>
        </authorList>
    </citation>
    <scope>IDENTIFICATION</scope>
</reference>
<dbReference type="GO" id="GO:0000978">
    <property type="term" value="F:RNA polymerase II cis-regulatory region sequence-specific DNA binding"/>
    <property type="evidence" value="ECO:0007669"/>
    <property type="project" value="TreeGrafter"/>
</dbReference>
<evidence type="ECO:0000313" key="11">
    <source>
        <dbReference type="Proteomes" id="UP000887574"/>
    </source>
</evidence>
<evidence type="ECO:0000259" key="10">
    <source>
        <dbReference type="PROSITE" id="PS50157"/>
    </source>
</evidence>
<feature type="chain" id="PRO_5038054755" evidence="9">
    <location>
        <begin position="17"/>
        <end position="428"/>
    </location>
</feature>
<keyword evidence="4 7" id="KW-0863">Zinc-finger</keyword>
<dbReference type="SUPFAM" id="SSF57667">
    <property type="entry name" value="beta-beta-alpha zinc fingers"/>
    <property type="match status" value="3"/>
</dbReference>
<evidence type="ECO:0000256" key="3">
    <source>
        <dbReference type="ARBA" id="ARBA00022737"/>
    </source>
</evidence>
<keyword evidence="5" id="KW-0862">Zinc</keyword>
<keyword evidence="9" id="KW-0732">Signal</keyword>
<keyword evidence="3" id="KW-0677">Repeat</keyword>
<dbReference type="InterPro" id="IPR036236">
    <property type="entry name" value="Znf_C2H2_sf"/>
</dbReference>
<feature type="domain" description="C2H2-type" evidence="10">
    <location>
        <begin position="98"/>
        <end position="125"/>
    </location>
</feature>
<dbReference type="PROSITE" id="PS00028">
    <property type="entry name" value="ZINC_FINGER_C2H2_1"/>
    <property type="match status" value="5"/>
</dbReference>
<feature type="domain" description="C2H2-type" evidence="10">
    <location>
        <begin position="69"/>
        <end position="96"/>
    </location>
</feature>
<comment type="subcellular location">
    <subcellularLocation>
        <location evidence="1">Nucleus</location>
    </subcellularLocation>
</comment>
<dbReference type="FunFam" id="3.30.160.60:FF:001498">
    <property type="entry name" value="Zinc finger protein 404"/>
    <property type="match status" value="1"/>
</dbReference>
<feature type="domain" description="C2H2-type" evidence="10">
    <location>
        <begin position="126"/>
        <end position="155"/>
    </location>
</feature>
<accession>A0A915E6R4</accession>
<dbReference type="FunFam" id="3.30.160.60:FF:000100">
    <property type="entry name" value="Zinc finger 45-like"/>
    <property type="match status" value="1"/>
</dbReference>
<dbReference type="PANTHER" id="PTHR23235">
    <property type="entry name" value="KRUEPPEL-LIKE TRANSCRIPTION FACTOR"/>
    <property type="match status" value="1"/>
</dbReference>
<dbReference type="GO" id="GO:0005634">
    <property type="term" value="C:nucleus"/>
    <property type="evidence" value="ECO:0007669"/>
    <property type="project" value="UniProtKB-SubCell"/>
</dbReference>
<dbReference type="Gene3D" id="3.30.160.60">
    <property type="entry name" value="Classic Zinc Finger"/>
    <property type="match status" value="4"/>
</dbReference>
<dbReference type="SMART" id="SM00355">
    <property type="entry name" value="ZnF_C2H2"/>
    <property type="match status" value="5"/>
</dbReference>
<keyword evidence="11" id="KW-1185">Reference proteome</keyword>
<evidence type="ECO:0000256" key="4">
    <source>
        <dbReference type="ARBA" id="ARBA00022771"/>
    </source>
</evidence>
<dbReference type="PROSITE" id="PS50157">
    <property type="entry name" value="ZINC_FINGER_C2H2_2"/>
    <property type="match status" value="5"/>
</dbReference>
<evidence type="ECO:0000256" key="6">
    <source>
        <dbReference type="ARBA" id="ARBA00023242"/>
    </source>
</evidence>
<evidence type="ECO:0000256" key="1">
    <source>
        <dbReference type="ARBA" id="ARBA00004123"/>
    </source>
</evidence>
<feature type="signal peptide" evidence="9">
    <location>
        <begin position="1"/>
        <end position="16"/>
    </location>
</feature>
<keyword evidence="6" id="KW-0539">Nucleus</keyword>
<evidence type="ECO:0000256" key="8">
    <source>
        <dbReference type="SAM" id="MobiDB-lite"/>
    </source>
</evidence>
<evidence type="ECO:0000313" key="12">
    <source>
        <dbReference type="WBParaSite" id="jg26355.2"/>
    </source>
</evidence>
<dbReference type="GO" id="GO:0000981">
    <property type="term" value="F:DNA-binding transcription factor activity, RNA polymerase II-specific"/>
    <property type="evidence" value="ECO:0007669"/>
    <property type="project" value="TreeGrafter"/>
</dbReference>
<evidence type="ECO:0000256" key="5">
    <source>
        <dbReference type="ARBA" id="ARBA00022833"/>
    </source>
</evidence>
<evidence type="ECO:0000256" key="9">
    <source>
        <dbReference type="SAM" id="SignalP"/>
    </source>
</evidence>
<proteinExistence type="predicted"/>
<organism evidence="11 12">
    <name type="scientific">Ditylenchus dipsaci</name>
    <dbReference type="NCBI Taxonomy" id="166011"/>
    <lineage>
        <taxon>Eukaryota</taxon>
        <taxon>Metazoa</taxon>
        <taxon>Ecdysozoa</taxon>
        <taxon>Nematoda</taxon>
        <taxon>Chromadorea</taxon>
        <taxon>Rhabditida</taxon>
        <taxon>Tylenchina</taxon>
        <taxon>Tylenchomorpha</taxon>
        <taxon>Sphaerularioidea</taxon>
        <taxon>Anguinidae</taxon>
        <taxon>Anguininae</taxon>
        <taxon>Ditylenchus</taxon>
    </lineage>
</organism>
<name>A0A915E6R4_9BILA</name>
<dbReference type="InterPro" id="IPR013087">
    <property type="entry name" value="Znf_C2H2_type"/>
</dbReference>
<sequence length="428" mass="48192">MSSILILLFLLQSFDSKPSVVDLQQQLVASHQSVEASGSHLPAHPQSGHLPIHQHQQQQQMSMREPKPYKCPHCIKSFANNSYLSQHMRIHLGLRPFGPCQYCGKKFTQLSHLQQHIRTHTGEKPYKCKYANCDKAFSQLSNLQSHSRCHQSDKPYKCNSCYKCFTDEAALLEHIPKHRESKHLKASNKEKIHICIYCGKSYTQSLYLDKHMTKHADSKTYYNGEFTPDSFESLNQLGNLNQSLNQSLNQHLQHSEEFALRQFQMAAAAAQQQANATTTTAYAASTGVNYPAATATAATTMAANVVNQIGINNTALSHLNFFQRSFQRNFSDNVNNIGNHTTLRNNNNDRTTAGFNMITPLENIKHFNQNSAAAAATANFQNTQKYCLIKPCDTTETTVKEKNMEPVFEICCFLQYVICKSTITSTAT</sequence>
<dbReference type="FunFam" id="3.30.160.60:FF:001172">
    <property type="entry name" value="Zinc finger protein rotund"/>
    <property type="match status" value="1"/>
</dbReference>
<dbReference type="PANTHER" id="PTHR23235:SF142">
    <property type="entry name" value="ZINC FINGER PROTEIN 384"/>
    <property type="match status" value="1"/>
</dbReference>
<dbReference type="GO" id="GO:0008270">
    <property type="term" value="F:zinc ion binding"/>
    <property type="evidence" value="ECO:0007669"/>
    <property type="project" value="UniProtKB-KW"/>
</dbReference>